<evidence type="ECO:0000313" key="1">
    <source>
        <dbReference type="EMBL" id="APO77565.1"/>
    </source>
</evidence>
<gene>
    <name evidence="1" type="ORF">AM571_PB00280</name>
</gene>
<dbReference type="RefSeq" id="WP_004675977.1">
    <property type="nucleotide sequence ID" value="NZ_CP017243.1"/>
</dbReference>
<sequence>MTDELSTGRPSTVAKAITLKRTVALSPWHPMSGSETNEAMSVLRVYGIDQTRRSEMEAHY</sequence>
<evidence type="ECO:0000313" key="2">
    <source>
        <dbReference type="Proteomes" id="UP000185109"/>
    </source>
</evidence>
<keyword evidence="1" id="KW-0614">Plasmid</keyword>
<dbReference type="EMBL" id="CP017243">
    <property type="protein sequence ID" value="APO77565.1"/>
    <property type="molecule type" value="Genomic_DNA"/>
</dbReference>
<dbReference type="Proteomes" id="UP000185109">
    <property type="component" value="Plasmid pRsp8C3b"/>
</dbReference>
<proteinExistence type="predicted"/>
<reference evidence="1 2" key="1">
    <citation type="submission" date="2016-09" db="EMBL/GenBank/DDBJ databases">
        <title>The complete genome sequences of Rhizobium gallicum, symbiovars gallicum and phaseoli, symbionts associated to common bean (Phaseolus vulgaris).</title>
        <authorList>
            <person name="Bustos P."/>
            <person name="Santamaria R.I."/>
            <person name="Perez-Carrascal O.M."/>
            <person name="Juarez S."/>
            <person name="Lozano L."/>
            <person name="Martinez-Flores I."/>
            <person name="Martinez-Romero E."/>
            <person name="Cevallos M."/>
            <person name="Romero D."/>
            <person name="Davila G."/>
            <person name="Gonzalez V."/>
        </authorList>
    </citation>
    <scope>NUCLEOTIDE SEQUENCE [LARGE SCALE GENOMIC DNA]</scope>
    <source>
        <strain evidence="1 2">8C-3</strain>
        <plasmid evidence="2">Plasmid prsp8c3b</plasmid>
    </source>
</reference>
<accession>A0A1L5PBV3</accession>
<organism evidence="1 2">
    <name type="scientific">Rhizobium etli 8C-3</name>
    <dbReference type="NCBI Taxonomy" id="538025"/>
    <lineage>
        <taxon>Bacteria</taxon>
        <taxon>Pseudomonadati</taxon>
        <taxon>Pseudomonadota</taxon>
        <taxon>Alphaproteobacteria</taxon>
        <taxon>Hyphomicrobiales</taxon>
        <taxon>Rhizobiaceae</taxon>
        <taxon>Rhizobium/Agrobacterium group</taxon>
        <taxon>Rhizobium</taxon>
    </lineage>
</organism>
<name>A0A1L5PBV3_RHIET</name>
<dbReference type="AlphaFoldDB" id="A0A1L5PBV3"/>
<geneLocation type="plasmid" evidence="2">
    <name>prsp8c3b</name>
</geneLocation>
<protein>
    <submittedName>
        <fullName evidence="1">Uncharacterized protein</fullName>
    </submittedName>
</protein>